<dbReference type="EMBL" id="JACIBY010000011">
    <property type="protein sequence ID" value="MBB3840605.1"/>
    <property type="molecule type" value="Genomic_DNA"/>
</dbReference>
<reference evidence="3 4" key="1">
    <citation type="submission" date="2020-08" db="EMBL/GenBank/DDBJ databases">
        <title>Genomic Encyclopedia of Type Strains, Phase IV (KMG-IV): sequencing the most valuable type-strain genomes for metagenomic binning, comparative biology and taxonomic classification.</title>
        <authorList>
            <person name="Goeker M."/>
        </authorList>
    </citation>
    <scope>NUCLEOTIDE SEQUENCE [LARGE SCALE GENOMIC DNA]</scope>
    <source>
        <strain evidence="3 4">DSM 17976</strain>
    </source>
</reference>
<evidence type="ECO:0000259" key="2">
    <source>
        <dbReference type="Pfam" id="PF24709"/>
    </source>
</evidence>
<dbReference type="Proteomes" id="UP000541352">
    <property type="component" value="Unassembled WGS sequence"/>
</dbReference>
<evidence type="ECO:0000256" key="1">
    <source>
        <dbReference type="SAM" id="Phobius"/>
    </source>
</evidence>
<feature type="domain" description="DUF7670" evidence="2">
    <location>
        <begin position="9"/>
        <end position="123"/>
    </location>
</feature>
<accession>A0A7W5ZNH0</accession>
<dbReference type="Pfam" id="PF24709">
    <property type="entry name" value="DUF7670"/>
    <property type="match status" value="1"/>
</dbReference>
<feature type="transmembrane region" description="Helical" evidence="1">
    <location>
        <begin position="96"/>
        <end position="120"/>
    </location>
</feature>
<feature type="transmembrane region" description="Helical" evidence="1">
    <location>
        <begin position="57"/>
        <end position="89"/>
    </location>
</feature>
<evidence type="ECO:0000313" key="3">
    <source>
        <dbReference type="EMBL" id="MBB3840605.1"/>
    </source>
</evidence>
<gene>
    <name evidence="3" type="ORF">FHS57_004625</name>
</gene>
<keyword evidence="1" id="KW-0472">Membrane</keyword>
<comment type="caution">
    <text evidence="3">The sequence shown here is derived from an EMBL/GenBank/DDBJ whole genome shotgun (WGS) entry which is preliminary data.</text>
</comment>
<proteinExistence type="predicted"/>
<evidence type="ECO:0000313" key="4">
    <source>
        <dbReference type="Proteomes" id="UP000541352"/>
    </source>
</evidence>
<protein>
    <recommendedName>
        <fullName evidence="2">DUF7670 domain-containing protein</fullName>
    </recommendedName>
</protein>
<sequence length="128" mass="14423">MNPSEQLRYANFFRVFARYTLLIITLLTLVFALLSGAETYGGGWQGIIKNSPNALPWAGLLLLLVIAWKWELIGGSIITFFGLFSIYFFNIGRNHFYWSTLLLTLFITLLGGCFLASGIIRRAAHSQI</sequence>
<dbReference type="InterPro" id="IPR056087">
    <property type="entry name" value="DUF7670"/>
</dbReference>
<feature type="transmembrane region" description="Helical" evidence="1">
    <location>
        <begin position="12"/>
        <end position="37"/>
    </location>
</feature>
<organism evidence="3 4">
    <name type="scientific">Runella defluvii</name>
    <dbReference type="NCBI Taxonomy" id="370973"/>
    <lineage>
        <taxon>Bacteria</taxon>
        <taxon>Pseudomonadati</taxon>
        <taxon>Bacteroidota</taxon>
        <taxon>Cytophagia</taxon>
        <taxon>Cytophagales</taxon>
        <taxon>Spirosomataceae</taxon>
        <taxon>Runella</taxon>
    </lineage>
</organism>
<name>A0A7W5ZNH0_9BACT</name>
<dbReference type="AlphaFoldDB" id="A0A7W5ZNH0"/>
<keyword evidence="4" id="KW-1185">Reference proteome</keyword>
<keyword evidence="1" id="KW-0812">Transmembrane</keyword>
<dbReference type="RefSeq" id="WP_183977677.1">
    <property type="nucleotide sequence ID" value="NZ_JACIBY010000011.1"/>
</dbReference>
<keyword evidence="1" id="KW-1133">Transmembrane helix</keyword>